<comment type="subcellular location">
    <subcellularLocation>
        <location evidence="1">Nucleus</location>
        <location evidence="1">Nucleolus</location>
    </subcellularLocation>
</comment>
<evidence type="ECO:0000256" key="10">
    <source>
        <dbReference type="ARBA" id="ARBA00023242"/>
    </source>
</evidence>
<dbReference type="InterPro" id="IPR001650">
    <property type="entry name" value="Helicase_C-like"/>
</dbReference>
<dbReference type="STRING" id="646526.A0A1W0E3F6"/>
<dbReference type="SMART" id="SM00490">
    <property type="entry name" value="HELICc"/>
    <property type="match status" value="1"/>
</dbReference>
<dbReference type="EC" id="3.6.4.13" evidence="3"/>
<organism evidence="16 17">
    <name type="scientific">Ecytonucleospora hepatopenaei</name>
    <dbReference type="NCBI Taxonomy" id="646526"/>
    <lineage>
        <taxon>Eukaryota</taxon>
        <taxon>Fungi</taxon>
        <taxon>Fungi incertae sedis</taxon>
        <taxon>Microsporidia</taxon>
        <taxon>Enterocytozoonidae</taxon>
        <taxon>Ecytonucleospora</taxon>
    </lineage>
</organism>
<feature type="domain" description="Helicase C-terminal" evidence="15">
    <location>
        <begin position="367"/>
        <end position="541"/>
    </location>
</feature>
<dbReference type="InterPro" id="IPR000629">
    <property type="entry name" value="RNA-helicase_DEAD-box_CS"/>
</dbReference>
<dbReference type="Pfam" id="PF00270">
    <property type="entry name" value="DEAD"/>
    <property type="match status" value="2"/>
</dbReference>
<dbReference type="PROSITE" id="PS51192">
    <property type="entry name" value="HELICASE_ATP_BIND_1"/>
    <property type="match status" value="1"/>
</dbReference>
<evidence type="ECO:0000313" key="16">
    <source>
        <dbReference type="EMBL" id="OQS53742.1"/>
    </source>
</evidence>
<dbReference type="PROSITE" id="PS00039">
    <property type="entry name" value="DEAD_ATP_HELICASE"/>
    <property type="match status" value="1"/>
</dbReference>
<evidence type="ECO:0000256" key="4">
    <source>
        <dbReference type="ARBA" id="ARBA00022517"/>
    </source>
</evidence>
<feature type="compositionally biased region" description="Acidic residues" evidence="13">
    <location>
        <begin position="575"/>
        <end position="586"/>
    </location>
</feature>
<evidence type="ECO:0000256" key="7">
    <source>
        <dbReference type="ARBA" id="ARBA00022801"/>
    </source>
</evidence>
<evidence type="ECO:0000256" key="13">
    <source>
        <dbReference type="SAM" id="MobiDB-lite"/>
    </source>
</evidence>
<dbReference type="PROSITE" id="PS51194">
    <property type="entry name" value="HELICASE_CTER"/>
    <property type="match status" value="1"/>
</dbReference>
<evidence type="ECO:0000313" key="17">
    <source>
        <dbReference type="Proteomes" id="UP000192758"/>
    </source>
</evidence>
<comment type="similarity">
    <text evidence="2">Belongs to the DEAD box helicase family. DDX5/DBP2 subfamily.</text>
</comment>
<dbReference type="Pfam" id="PF00271">
    <property type="entry name" value="Helicase_C"/>
    <property type="match status" value="1"/>
</dbReference>
<dbReference type="CDD" id="cd18787">
    <property type="entry name" value="SF2_C_DEAD"/>
    <property type="match status" value="1"/>
</dbReference>
<evidence type="ECO:0000259" key="15">
    <source>
        <dbReference type="PROSITE" id="PS51194"/>
    </source>
</evidence>
<evidence type="ECO:0000259" key="14">
    <source>
        <dbReference type="PROSITE" id="PS51192"/>
    </source>
</evidence>
<evidence type="ECO:0000256" key="8">
    <source>
        <dbReference type="ARBA" id="ARBA00022806"/>
    </source>
</evidence>
<keyword evidence="17" id="KW-1185">Reference proteome</keyword>
<dbReference type="InterPro" id="IPR014001">
    <property type="entry name" value="Helicase_ATP-bd"/>
</dbReference>
<evidence type="ECO:0000256" key="9">
    <source>
        <dbReference type="ARBA" id="ARBA00022840"/>
    </source>
</evidence>
<dbReference type="GO" id="GO:0005524">
    <property type="term" value="F:ATP binding"/>
    <property type="evidence" value="ECO:0007669"/>
    <property type="project" value="UniProtKB-KW"/>
</dbReference>
<keyword evidence="4" id="KW-0690">Ribosome biogenesis</keyword>
<dbReference type="InterPro" id="IPR044742">
    <property type="entry name" value="DEAD/DEAH_RhlB"/>
</dbReference>
<proteinExistence type="inferred from homology"/>
<keyword evidence="6 12" id="KW-0547">Nucleotide-binding</keyword>
<dbReference type="OrthoDB" id="196131at2759"/>
<dbReference type="GO" id="GO:0003724">
    <property type="term" value="F:RNA helicase activity"/>
    <property type="evidence" value="ECO:0007669"/>
    <property type="project" value="UniProtKB-EC"/>
</dbReference>
<keyword evidence="10" id="KW-0539">Nucleus</keyword>
<keyword evidence="7 12" id="KW-0378">Hydrolase</keyword>
<keyword evidence="5" id="KW-0698">rRNA processing</keyword>
<keyword evidence="8 12" id="KW-0347">Helicase</keyword>
<comment type="caution">
    <text evidence="16">The sequence shown here is derived from an EMBL/GenBank/DDBJ whole genome shotgun (WGS) entry which is preliminary data.</text>
</comment>
<evidence type="ECO:0000256" key="3">
    <source>
        <dbReference type="ARBA" id="ARBA00012552"/>
    </source>
</evidence>
<dbReference type="PANTHER" id="PTHR47958">
    <property type="entry name" value="ATP-DEPENDENT RNA HELICASE DBP3"/>
    <property type="match status" value="1"/>
</dbReference>
<dbReference type="GO" id="GO:0016787">
    <property type="term" value="F:hydrolase activity"/>
    <property type="evidence" value="ECO:0007669"/>
    <property type="project" value="UniProtKB-KW"/>
</dbReference>
<keyword evidence="9 12" id="KW-0067">ATP-binding</keyword>
<feature type="region of interest" description="Disordered" evidence="13">
    <location>
        <begin position="546"/>
        <end position="586"/>
    </location>
</feature>
<protein>
    <recommendedName>
        <fullName evidence="3">RNA helicase</fullName>
        <ecNumber evidence="3">3.6.4.13</ecNumber>
    </recommendedName>
</protein>
<evidence type="ECO:0000256" key="2">
    <source>
        <dbReference type="ARBA" id="ARBA00009334"/>
    </source>
</evidence>
<dbReference type="CDD" id="cd00268">
    <property type="entry name" value="DEADc"/>
    <property type="match status" value="1"/>
</dbReference>
<evidence type="ECO:0000256" key="12">
    <source>
        <dbReference type="RuleBase" id="RU000492"/>
    </source>
</evidence>
<reference evidence="16 17" key="1">
    <citation type="journal article" date="2017" name="Environ. Microbiol.">
        <title>Decay of the glycolytic pathway and adaptation to intranuclear parasitism within Enterocytozoonidae microsporidia.</title>
        <authorList>
            <person name="Wiredu Boakye D."/>
            <person name="Jaroenlak P."/>
            <person name="Prachumwat A."/>
            <person name="Williams T.A."/>
            <person name="Bateman K.S."/>
            <person name="Itsathitphaisarn O."/>
            <person name="Sritunyalucksana K."/>
            <person name="Paszkiewicz K.H."/>
            <person name="Moore K.A."/>
            <person name="Stentiford G.D."/>
            <person name="Williams B.A."/>
        </authorList>
    </citation>
    <scope>NUCLEOTIDE SEQUENCE [LARGE SCALE GENOMIC DNA]</scope>
    <source>
        <strain evidence="16 17">TH1</strain>
    </source>
</reference>
<dbReference type="SMART" id="SM00487">
    <property type="entry name" value="DEXDc"/>
    <property type="match status" value="1"/>
</dbReference>
<dbReference type="GO" id="GO:0003676">
    <property type="term" value="F:nucleic acid binding"/>
    <property type="evidence" value="ECO:0007669"/>
    <property type="project" value="InterPro"/>
</dbReference>
<accession>A0A1W0E3F6</accession>
<name>A0A1W0E3F6_9MICR</name>
<dbReference type="Gene3D" id="3.40.50.300">
    <property type="entry name" value="P-loop containing nucleotide triphosphate hydrolases"/>
    <property type="match status" value="2"/>
</dbReference>
<dbReference type="EMBL" id="MNPJ01000026">
    <property type="protein sequence ID" value="OQS53742.1"/>
    <property type="molecule type" value="Genomic_DNA"/>
</dbReference>
<feature type="compositionally biased region" description="Basic and acidic residues" evidence="13">
    <location>
        <begin position="558"/>
        <end position="574"/>
    </location>
</feature>
<dbReference type="InterPro" id="IPR027417">
    <property type="entry name" value="P-loop_NTPase"/>
</dbReference>
<comment type="function">
    <text evidence="11">ATP-dependent RNA helicase required for 60S ribosomal subunit synthesis. Involved in efficient pre-rRNA processing, predominantly at site A3, which is necessary for the normal formation of 25S and 5.8S rRNAs.</text>
</comment>
<dbReference type="InterPro" id="IPR011545">
    <property type="entry name" value="DEAD/DEAH_box_helicase_dom"/>
</dbReference>
<feature type="domain" description="Helicase ATP-binding" evidence="14">
    <location>
        <begin position="113"/>
        <end position="357"/>
    </location>
</feature>
<dbReference type="Proteomes" id="UP000192758">
    <property type="component" value="Unassembled WGS sequence"/>
</dbReference>
<dbReference type="AlphaFoldDB" id="A0A1W0E3F6"/>
<sequence>MKKGKSFEHKKIENQSILHGKINEYNIKGVKIVTNSPYEIMENFGKDSKLVSDSVTSKKETKKASFFAKDNKNSNKDNLFNSDLLDCTPIQAVAIPALLNAPTQNEISYKTNTEKDLTKNSIVVRAPTGMGKTYAYLYPTIKNLIESGRPKNSKISTLVLVPVKELAEQVKTSGRFLIKNMLSIQDSSEDEFYFKNIGDISNKSLSDIMSSNIELLSSKLSSISASQNMQTKRKVDKIFINSLYGGKKVIPFQLENTDILVATTGKLLDFLMRKSVDLSGVTSVILDEADKMMDMGFKEDVDTIMGIIADSNYNNSYLNETQKTNLYKKCSVCCFSATYNKHIQEIIRKYMPEKYINIEVKNEVVETIKQTFIKTNNKLRTLIEILNGCNLDSSWASRTSSDKIIIFVERKIDVEKLKSQLIATRNNKYIIDILHGDMEQNSREIALKRFQLNSNILIATSVAARGIDIKDIKKVINYDIPKDIKEYIHRIGRTGREGKKGEAISLYENVADIGKDMVKDLANVISESNNQEVKDFTNYISNLSSNSSLKSKSTKNKKPVEKDNHLNEENFNEKEDSDADYLNDEW</sequence>
<evidence type="ECO:0000256" key="1">
    <source>
        <dbReference type="ARBA" id="ARBA00004604"/>
    </source>
</evidence>
<dbReference type="SUPFAM" id="SSF52540">
    <property type="entry name" value="P-loop containing nucleoside triphosphate hydrolases"/>
    <property type="match status" value="1"/>
</dbReference>
<dbReference type="VEuPathDB" id="MicrosporidiaDB:EHP00_762"/>
<gene>
    <name evidence="16" type="primary">cshE</name>
    <name evidence="16" type="ORF">EHP00_762</name>
</gene>
<evidence type="ECO:0000256" key="6">
    <source>
        <dbReference type="ARBA" id="ARBA00022741"/>
    </source>
</evidence>
<evidence type="ECO:0000256" key="5">
    <source>
        <dbReference type="ARBA" id="ARBA00022552"/>
    </source>
</evidence>
<evidence type="ECO:0000256" key="11">
    <source>
        <dbReference type="ARBA" id="ARBA00037449"/>
    </source>
</evidence>